<dbReference type="PANTHER" id="PTHR30349">
    <property type="entry name" value="PHAGE INTEGRASE-RELATED"/>
    <property type="match status" value="1"/>
</dbReference>
<dbReference type="RefSeq" id="WP_124869008.1">
    <property type="nucleotide sequence ID" value="NZ_RQJO01000007.1"/>
</dbReference>
<keyword evidence="2" id="KW-0238">DNA-binding</keyword>
<evidence type="ECO:0000256" key="1">
    <source>
        <dbReference type="ARBA" id="ARBA00008857"/>
    </source>
</evidence>
<dbReference type="PROSITE" id="PS51898">
    <property type="entry name" value="TYR_RECOMBINASE"/>
    <property type="match status" value="1"/>
</dbReference>
<protein>
    <recommendedName>
        <fullName evidence="4">Tyr recombinase domain-containing protein</fullName>
    </recommendedName>
</protein>
<evidence type="ECO:0000313" key="5">
    <source>
        <dbReference type="EMBL" id="RRB06313.1"/>
    </source>
</evidence>
<dbReference type="InterPro" id="IPR025269">
    <property type="entry name" value="SAM-like_dom"/>
</dbReference>
<dbReference type="InterPro" id="IPR035386">
    <property type="entry name" value="Arm-DNA-bind_5"/>
</dbReference>
<dbReference type="SUPFAM" id="SSF56349">
    <property type="entry name" value="DNA breaking-rejoining enzymes"/>
    <property type="match status" value="1"/>
</dbReference>
<dbReference type="GO" id="GO:0006310">
    <property type="term" value="P:DNA recombination"/>
    <property type="evidence" value="ECO:0007669"/>
    <property type="project" value="UniProtKB-KW"/>
</dbReference>
<dbReference type="InterPro" id="IPR010998">
    <property type="entry name" value="Integrase_recombinase_N"/>
</dbReference>
<keyword evidence="3" id="KW-0233">DNA recombination</keyword>
<dbReference type="Pfam" id="PF13102">
    <property type="entry name" value="Phage_int_SAM_5"/>
    <property type="match status" value="1"/>
</dbReference>
<evidence type="ECO:0000259" key="4">
    <source>
        <dbReference type="PROSITE" id="PS51898"/>
    </source>
</evidence>
<comment type="caution">
    <text evidence="5">The sequence shown here is derived from an EMBL/GenBank/DDBJ whole genome shotgun (WGS) entry which is preliminary data.</text>
</comment>
<dbReference type="InterPro" id="IPR050090">
    <property type="entry name" value="Tyrosine_recombinase_XerCD"/>
</dbReference>
<comment type="similarity">
    <text evidence="1">Belongs to the 'phage' integrase family.</text>
</comment>
<evidence type="ECO:0000256" key="3">
    <source>
        <dbReference type="ARBA" id="ARBA00023172"/>
    </source>
</evidence>
<organism evidence="5 6">
    <name type="scientific">Larkinella rosea</name>
    <dbReference type="NCBI Taxonomy" id="2025312"/>
    <lineage>
        <taxon>Bacteria</taxon>
        <taxon>Pseudomonadati</taxon>
        <taxon>Bacteroidota</taxon>
        <taxon>Cytophagia</taxon>
        <taxon>Cytophagales</taxon>
        <taxon>Spirosomataceae</taxon>
        <taxon>Larkinella</taxon>
    </lineage>
</organism>
<reference evidence="5 6" key="1">
    <citation type="submission" date="2018-11" db="EMBL/GenBank/DDBJ databases">
        <authorList>
            <person name="Zhou Z."/>
            <person name="Wang G."/>
        </authorList>
    </citation>
    <scope>NUCLEOTIDE SEQUENCE [LARGE SCALE GENOMIC DNA]</scope>
    <source>
        <strain evidence="5 6">KCTC52004</strain>
    </source>
</reference>
<dbReference type="InterPro" id="IPR011010">
    <property type="entry name" value="DNA_brk_join_enz"/>
</dbReference>
<name>A0A3P1BZV4_9BACT</name>
<dbReference type="AlphaFoldDB" id="A0A3P1BZV4"/>
<dbReference type="Pfam" id="PF00589">
    <property type="entry name" value="Phage_integrase"/>
    <property type="match status" value="1"/>
</dbReference>
<evidence type="ECO:0000256" key="2">
    <source>
        <dbReference type="ARBA" id="ARBA00023125"/>
    </source>
</evidence>
<dbReference type="InterPro" id="IPR002104">
    <property type="entry name" value="Integrase_catalytic"/>
</dbReference>
<dbReference type="GO" id="GO:0003677">
    <property type="term" value="F:DNA binding"/>
    <property type="evidence" value="ECO:0007669"/>
    <property type="project" value="UniProtKB-KW"/>
</dbReference>
<dbReference type="GO" id="GO:0015074">
    <property type="term" value="P:DNA integration"/>
    <property type="evidence" value="ECO:0007669"/>
    <property type="project" value="InterPro"/>
</dbReference>
<dbReference type="PANTHER" id="PTHR30349:SF41">
    <property type="entry name" value="INTEGRASE_RECOMBINASE PROTEIN MJ0367-RELATED"/>
    <property type="match status" value="1"/>
</dbReference>
<dbReference type="Gene3D" id="1.10.150.130">
    <property type="match status" value="1"/>
</dbReference>
<dbReference type="EMBL" id="RQJO01000007">
    <property type="protein sequence ID" value="RRB06313.1"/>
    <property type="molecule type" value="Genomic_DNA"/>
</dbReference>
<keyword evidence="6" id="KW-1185">Reference proteome</keyword>
<feature type="domain" description="Tyr recombinase" evidence="4">
    <location>
        <begin position="224"/>
        <end position="421"/>
    </location>
</feature>
<dbReference type="Proteomes" id="UP000271925">
    <property type="component" value="Unassembled WGS sequence"/>
</dbReference>
<dbReference type="InterPro" id="IPR013762">
    <property type="entry name" value="Integrase-like_cat_sf"/>
</dbReference>
<proteinExistence type="inferred from homology"/>
<dbReference type="OrthoDB" id="1094492at2"/>
<gene>
    <name evidence="5" type="ORF">EHT25_00465</name>
</gene>
<dbReference type="Pfam" id="PF17293">
    <property type="entry name" value="Arm-DNA-bind_5"/>
    <property type="match status" value="1"/>
</dbReference>
<accession>A0A3P1BZV4</accession>
<sequence>MSHVSLKIVLHSKQHKDGTQPVMLQCIVSRPGGTIWKRRVLLKVAPRFFDAEVGRVKRNHPFHLDLNEKITEALHDAEKRLLDVERRKLPIDPAYILTGSGGDMPELSMLLAHGKVYVEKCRQKGQIHTAEKYLGHLRKLAAFLGNDLGKWEQPGYKVKDLLMDDITEKWVLNWSEWLKKNGTKSANTMHRRMAFLTTLFNDARKRRLTTADPMRFLEFKEVRVRKPKLTSEQIRILEDLELEGRDADARNTFLLQFYAYGSRISDALLWKKADLHLRADGLYLEYVSMKTSDLIAVRLSGRARILVEYYQNSVEGSFLLPWLAKYVDLPNLSDQENKERLFKQIESKTEIVNKALKRIAKKAGLELNLSTHIARHSFANLADERVADKRKISAALGHSKFATTEIYLKELRQSDVNDAMDAVFMD</sequence>
<dbReference type="Gene3D" id="1.10.443.10">
    <property type="entry name" value="Intergrase catalytic core"/>
    <property type="match status" value="1"/>
</dbReference>
<evidence type="ECO:0000313" key="6">
    <source>
        <dbReference type="Proteomes" id="UP000271925"/>
    </source>
</evidence>